<comment type="caution">
    <text evidence="2">The sequence shown here is derived from an EMBL/GenBank/DDBJ whole genome shotgun (WGS) entry which is preliminary data.</text>
</comment>
<dbReference type="OrthoDB" id="81616at2157"/>
<evidence type="ECO:0000313" key="3">
    <source>
        <dbReference type="EMBL" id="PWL08705.1"/>
    </source>
</evidence>
<proteinExistence type="predicted"/>
<evidence type="ECO:0000313" key="2">
    <source>
        <dbReference type="EMBL" id="PAV06937.1"/>
    </source>
</evidence>
<dbReference type="Proteomes" id="UP000246004">
    <property type="component" value="Unassembled WGS sequence"/>
</dbReference>
<evidence type="ECO:0000256" key="1">
    <source>
        <dbReference type="SAM" id="Phobius"/>
    </source>
</evidence>
<keyword evidence="4" id="KW-1185">Reference proteome</keyword>
<feature type="transmembrane region" description="Helical" evidence="1">
    <location>
        <begin position="7"/>
        <end position="27"/>
    </location>
</feature>
<reference evidence="2 4" key="2">
    <citation type="journal article" date="2017" name="BMC Genomics">
        <title>Genomic analysis of methanogenic archaea reveals a shift towards energy conservation.</title>
        <authorList>
            <person name="Gilmore S.P."/>
            <person name="Henske J.K."/>
            <person name="Sexton J.A."/>
            <person name="Solomon K.V."/>
            <person name="Seppala S."/>
            <person name="Yoo J.I."/>
            <person name="Huyett L.M."/>
            <person name="Pressman A."/>
            <person name="Cogan J.Z."/>
            <person name="Kivenson V."/>
            <person name="Peng X."/>
            <person name="Tan Y."/>
            <person name="Valentine D.L."/>
            <person name="O'Malley M.A."/>
        </authorList>
    </citation>
    <scope>NUCLEOTIDE SEQUENCE [LARGE SCALE GENOMIC DNA]</scope>
    <source>
        <strain evidence="2 4">1R-7</strain>
    </source>
</reference>
<evidence type="ECO:0000313" key="4">
    <source>
        <dbReference type="Proteomes" id="UP000217528"/>
    </source>
</evidence>
<dbReference type="RefSeq" id="WP_095609111.1">
    <property type="nucleotide sequence ID" value="NZ_LMVN01000024.1"/>
</dbReference>
<name>A0A2A2HC39_9EURY</name>
<protein>
    <submittedName>
        <fullName evidence="2">Uncharacterized protein</fullName>
    </submittedName>
</protein>
<dbReference type="EMBL" id="LMVN01000024">
    <property type="protein sequence ID" value="PAV06937.1"/>
    <property type="molecule type" value="Genomic_DNA"/>
</dbReference>
<accession>A0A2A2HC39</accession>
<reference evidence="3 5" key="1">
    <citation type="submission" date="2016-04" db="EMBL/GenBank/DDBJ databases">
        <title>Genome sequence of Methanosphaera cuniculi DSM 4103.</title>
        <authorList>
            <person name="Poehlein A."/>
            <person name="Seedorf H."/>
            <person name="Daniel R."/>
        </authorList>
    </citation>
    <scope>NUCLEOTIDE SEQUENCE [LARGE SCALE GENOMIC DNA]</scope>
    <source>
        <strain evidence="3 5">DSM 4103</strain>
    </source>
</reference>
<sequence>MDNSKKVGIIIIIAIILSICISAYVGYINNETMDNTTQKLNKDTLNLDDNFTPEVINININQTGTYLINFTDSEDIATITSQKTDKAQSLNITNTQDGQNLNIDINSDTDDNVILLSNKYKYNINCKSVVGGYAVDLPTNAHVENLTTIVGLGGVAINLNGGVINNIQNQITIGGLAIEGNATGLVNANSTIAVGGLQIDVNNPLNIHSDVLFGGSQLNKTETNNTTVDFVDSNYNSAENRMNVNSNIQIGGISA</sequence>
<keyword evidence="1" id="KW-0812">Transmembrane</keyword>
<organism evidence="2 4">
    <name type="scientific">Methanosphaera cuniculi</name>
    <dbReference type="NCBI Taxonomy" id="1077256"/>
    <lineage>
        <taxon>Archaea</taxon>
        <taxon>Methanobacteriati</taxon>
        <taxon>Methanobacteriota</taxon>
        <taxon>Methanomada group</taxon>
        <taxon>Methanobacteria</taxon>
        <taxon>Methanobacteriales</taxon>
        <taxon>Methanobacteriaceae</taxon>
        <taxon>Methanosphaera</taxon>
    </lineage>
</organism>
<keyword evidence="1" id="KW-0472">Membrane</keyword>
<gene>
    <name evidence="2" type="ORF">ASJ82_07430</name>
    <name evidence="3" type="ORF">MSCUN_04180</name>
</gene>
<keyword evidence="1" id="KW-1133">Transmembrane helix</keyword>
<dbReference type="Proteomes" id="UP000217528">
    <property type="component" value="Unassembled WGS sequence"/>
</dbReference>
<dbReference type="AlphaFoldDB" id="A0A2A2HC39"/>
<dbReference type="EMBL" id="LWMS01000010">
    <property type="protein sequence ID" value="PWL08705.1"/>
    <property type="molecule type" value="Genomic_DNA"/>
</dbReference>
<evidence type="ECO:0000313" key="5">
    <source>
        <dbReference type="Proteomes" id="UP000246004"/>
    </source>
</evidence>